<sequence length="143" mass="16297">MGSIGPLRLLSRRLSSSSASYSKPPNLGGWTPIVADYIPNDADRVDIGRWLFVLDASFLQKSPEKNVYKYVVKAVGDILNDEEKAKKVVYHISSNDRRYEGFCAYVDKETKNKLSAMKGVRFVVPDYYYATRLNHPEIRQVTM</sequence>
<name>A0A7J6VQA4_THATH</name>
<dbReference type="GO" id="GO:0016554">
    <property type="term" value="P:cytidine to uridine editing"/>
    <property type="evidence" value="ECO:0007669"/>
    <property type="project" value="InterPro"/>
</dbReference>
<dbReference type="InterPro" id="IPR054059">
    <property type="entry name" value="MORF/ORRM1/DAG-like_MORF"/>
</dbReference>
<reference evidence="3 4" key="1">
    <citation type="submission" date="2020-06" db="EMBL/GenBank/DDBJ databases">
        <title>Transcriptomic and genomic resources for Thalictrum thalictroides and T. hernandezii: Facilitating candidate gene discovery in an emerging model plant lineage.</title>
        <authorList>
            <person name="Arias T."/>
            <person name="Riano-Pachon D.M."/>
            <person name="Di Stilio V.S."/>
        </authorList>
    </citation>
    <scope>NUCLEOTIDE SEQUENCE [LARGE SCALE GENOMIC DNA]</scope>
    <source>
        <strain evidence="4">cv. WT478/WT964</strain>
        <tissue evidence="3">Leaves</tissue>
    </source>
</reference>
<keyword evidence="4" id="KW-1185">Reference proteome</keyword>
<gene>
    <name evidence="3" type="ORF">FRX31_023466</name>
</gene>
<evidence type="ECO:0000313" key="4">
    <source>
        <dbReference type="Proteomes" id="UP000554482"/>
    </source>
</evidence>
<dbReference type="GO" id="GO:0005739">
    <property type="term" value="C:mitochondrion"/>
    <property type="evidence" value="ECO:0007669"/>
    <property type="project" value="TreeGrafter"/>
</dbReference>
<evidence type="ECO:0000256" key="1">
    <source>
        <dbReference type="ARBA" id="ARBA00022946"/>
    </source>
</evidence>
<protein>
    <recommendedName>
        <fullName evidence="2">MORF/ORRM1/DAG-like MORF domain-containing protein</fullName>
    </recommendedName>
</protein>
<dbReference type="AlphaFoldDB" id="A0A7J6VQA4"/>
<organism evidence="3 4">
    <name type="scientific">Thalictrum thalictroides</name>
    <name type="common">Rue-anemone</name>
    <name type="synonym">Anemone thalictroides</name>
    <dbReference type="NCBI Taxonomy" id="46969"/>
    <lineage>
        <taxon>Eukaryota</taxon>
        <taxon>Viridiplantae</taxon>
        <taxon>Streptophyta</taxon>
        <taxon>Embryophyta</taxon>
        <taxon>Tracheophyta</taxon>
        <taxon>Spermatophyta</taxon>
        <taxon>Magnoliopsida</taxon>
        <taxon>Ranunculales</taxon>
        <taxon>Ranunculaceae</taxon>
        <taxon>Thalictroideae</taxon>
        <taxon>Thalictrum</taxon>
    </lineage>
</organism>
<dbReference type="Proteomes" id="UP000554482">
    <property type="component" value="Unassembled WGS sequence"/>
</dbReference>
<evidence type="ECO:0000259" key="2">
    <source>
        <dbReference type="Pfam" id="PF21864"/>
    </source>
</evidence>
<accession>A0A7J6VQA4</accession>
<proteinExistence type="predicted"/>
<dbReference type="EMBL" id="JABWDY010028661">
    <property type="protein sequence ID" value="KAF5186947.1"/>
    <property type="molecule type" value="Genomic_DNA"/>
</dbReference>
<dbReference type="PANTHER" id="PTHR31346">
    <property type="entry name" value="MULTIPLE ORGANELLAR RNA EDITING FACTOR 2, CHLOROPLASTIC-RELATED-RELATED"/>
    <property type="match status" value="1"/>
</dbReference>
<comment type="caution">
    <text evidence="3">The sequence shown here is derived from an EMBL/GenBank/DDBJ whole genome shotgun (WGS) entry which is preliminary data.</text>
</comment>
<dbReference type="Pfam" id="PF21864">
    <property type="entry name" value="MORF_dom"/>
    <property type="match status" value="1"/>
</dbReference>
<keyword evidence="1" id="KW-0809">Transit peptide</keyword>
<dbReference type="InterPro" id="IPR039206">
    <property type="entry name" value="MORF/ORRM1/DAG-like"/>
</dbReference>
<feature type="domain" description="MORF/ORRM1/DAG-like MORF" evidence="2">
    <location>
        <begin position="49"/>
        <end position="131"/>
    </location>
</feature>
<evidence type="ECO:0000313" key="3">
    <source>
        <dbReference type="EMBL" id="KAF5186947.1"/>
    </source>
</evidence>
<dbReference type="GO" id="GO:0080156">
    <property type="term" value="P:mitochondrial mRNA modification"/>
    <property type="evidence" value="ECO:0007669"/>
    <property type="project" value="TreeGrafter"/>
</dbReference>